<sequence length="415" mass="45376">MKKTTFSLKTFILSIAIGFGALMTSEAQTFEYKDTGTDFILFDLSIPPGSNNIAYAATSKFTFDTEGTILKTVDAGETWQVIYPTSGTGPSFEKIEFITDDIGFAVGYDLILKTIDGGTTWSEITVGADVYLYNNLSFYNENIGLVSAQLNNSPYFAIYLTTDGGATWTAATDVLNAGGIEIAYADQNTLFSVGADEVISKSTDIGDTWTQIYSGIFQNYFVSTSFKDQDNGLVAGEDGLIKTTHDSGTTWSDFSTGYHHFFALAYKGDQLLAGGTDEDIYFSEDNGASWDMLFDGPGFNQLYEIGFFADGSGLICGSGGKMIKFSDVFLGTSENSMLDNQLISFYDSNSETFTVQSNTENIENINIYAMTGQLVETFKNDSNTFNMNASEYSKGIYLVTVTTKNRTSSLKFLKQ</sequence>
<comment type="caution">
    <text evidence="7">The sequence shown here is derived from an EMBL/GenBank/DDBJ whole genome shotgun (WGS) entry which is preliminary data.</text>
</comment>
<dbReference type="GO" id="GO:0009523">
    <property type="term" value="C:photosystem II"/>
    <property type="evidence" value="ECO:0007669"/>
    <property type="project" value="UniProtKB-KW"/>
</dbReference>
<proteinExistence type="predicted"/>
<feature type="domain" description="Photosynthesis system II assembly factor Ycf48/Hcf136-like" evidence="5">
    <location>
        <begin position="60"/>
        <end position="172"/>
    </location>
</feature>
<dbReference type="AlphaFoldDB" id="A0A3L9YEE3"/>
<feature type="signal peptide" evidence="4">
    <location>
        <begin position="1"/>
        <end position="29"/>
    </location>
</feature>
<reference evidence="7 8" key="1">
    <citation type="submission" date="2018-10" db="EMBL/GenBank/DDBJ databases">
        <title>Genomic Encyclopedia of Archaeal and Bacterial Type Strains, Phase II (KMG-II): from individual species to whole genera.</title>
        <authorList>
            <person name="Goeker M."/>
        </authorList>
    </citation>
    <scope>NUCLEOTIDE SEQUENCE [LARGE SCALE GENOMIC DNA]</scope>
    <source>
        <strain evidence="7 8">DSM 23424</strain>
    </source>
</reference>
<dbReference type="SUPFAM" id="SSF110296">
    <property type="entry name" value="Oligoxyloglucan reducing end-specific cellobiohydrolase"/>
    <property type="match status" value="1"/>
</dbReference>
<name>A0A3L9YEE3_9FLAO</name>
<dbReference type="GO" id="GO:0015979">
    <property type="term" value="P:photosynthesis"/>
    <property type="evidence" value="ECO:0007669"/>
    <property type="project" value="UniProtKB-KW"/>
</dbReference>
<dbReference type="Proteomes" id="UP000271339">
    <property type="component" value="Unassembled WGS sequence"/>
</dbReference>
<feature type="chain" id="PRO_5018106261" evidence="4">
    <location>
        <begin position="30"/>
        <end position="415"/>
    </location>
</feature>
<organism evidence="7 8">
    <name type="scientific">Ulvibacter antarcticus</name>
    <dbReference type="NCBI Taxonomy" id="442714"/>
    <lineage>
        <taxon>Bacteria</taxon>
        <taxon>Pseudomonadati</taxon>
        <taxon>Bacteroidota</taxon>
        <taxon>Flavobacteriia</taxon>
        <taxon>Flavobacteriales</taxon>
        <taxon>Flavobacteriaceae</taxon>
        <taxon>Ulvibacter</taxon>
    </lineage>
</organism>
<dbReference type="RefSeq" id="WP_121907688.1">
    <property type="nucleotide sequence ID" value="NZ_REFC01000013.1"/>
</dbReference>
<gene>
    <name evidence="7" type="ORF">BXY75_2121</name>
</gene>
<keyword evidence="2 4" id="KW-0732">Signal</keyword>
<dbReference type="OrthoDB" id="9764804at2"/>
<dbReference type="InterPro" id="IPR015943">
    <property type="entry name" value="WD40/YVTN_repeat-like_dom_sf"/>
</dbReference>
<keyword evidence="8" id="KW-1185">Reference proteome</keyword>
<dbReference type="PANTHER" id="PTHR47199">
    <property type="entry name" value="PHOTOSYSTEM II STABILITY/ASSEMBLY FACTOR HCF136, CHLOROPLASTIC"/>
    <property type="match status" value="1"/>
</dbReference>
<keyword evidence="3" id="KW-0604">Photosystem II</keyword>
<keyword evidence="1" id="KW-0602">Photosynthesis</keyword>
<evidence type="ECO:0000259" key="5">
    <source>
        <dbReference type="Pfam" id="PF14870"/>
    </source>
</evidence>
<evidence type="ECO:0000256" key="1">
    <source>
        <dbReference type="ARBA" id="ARBA00022531"/>
    </source>
</evidence>
<evidence type="ECO:0000256" key="4">
    <source>
        <dbReference type="SAM" id="SignalP"/>
    </source>
</evidence>
<dbReference type="NCBIfam" id="TIGR04183">
    <property type="entry name" value="Por_Secre_tail"/>
    <property type="match status" value="1"/>
</dbReference>
<feature type="domain" description="Secretion system C-terminal sorting" evidence="6">
    <location>
        <begin position="350"/>
        <end position="411"/>
    </location>
</feature>
<accession>A0A3L9YEE3</accession>
<dbReference type="Gene3D" id="2.130.10.10">
    <property type="entry name" value="YVTN repeat-like/Quinoprotein amine dehydrogenase"/>
    <property type="match status" value="2"/>
</dbReference>
<dbReference type="InterPro" id="IPR026444">
    <property type="entry name" value="Secre_tail"/>
</dbReference>
<evidence type="ECO:0000313" key="8">
    <source>
        <dbReference type="Proteomes" id="UP000271339"/>
    </source>
</evidence>
<dbReference type="InterPro" id="IPR028203">
    <property type="entry name" value="PSII_CF48-like_dom"/>
</dbReference>
<dbReference type="PANTHER" id="PTHR47199:SF2">
    <property type="entry name" value="PHOTOSYSTEM II STABILITY_ASSEMBLY FACTOR HCF136, CHLOROPLASTIC"/>
    <property type="match status" value="1"/>
</dbReference>
<dbReference type="EMBL" id="REFC01000013">
    <property type="protein sequence ID" value="RMA58744.1"/>
    <property type="molecule type" value="Genomic_DNA"/>
</dbReference>
<dbReference type="Pfam" id="PF14870">
    <property type="entry name" value="PSII_BNR"/>
    <property type="match status" value="1"/>
</dbReference>
<evidence type="ECO:0000256" key="2">
    <source>
        <dbReference type="ARBA" id="ARBA00022729"/>
    </source>
</evidence>
<evidence type="ECO:0000256" key="3">
    <source>
        <dbReference type="ARBA" id="ARBA00023276"/>
    </source>
</evidence>
<dbReference type="Pfam" id="PF18962">
    <property type="entry name" value="Por_Secre_tail"/>
    <property type="match status" value="1"/>
</dbReference>
<protein>
    <submittedName>
        <fullName evidence="7">Putative secreted protein (Por secretion system target)</fullName>
    </submittedName>
</protein>
<evidence type="ECO:0000259" key="6">
    <source>
        <dbReference type="Pfam" id="PF18962"/>
    </source>
</evidence>
<evidence type="ECO:0000313" key="7">
    <source>
        <dbReference type="EMBL" id="RMA58744.1"/>
    </source>
</evidence>